<evidence type="ECO:0000259" key="2">
    <source>
        <dbReference type="Pfam" id="PF04424"/>
    </source>
</evidence>
<dbReference type="GO" id="GO:0071944">
    <property type="term" value="C:cell periphery"/>
    <property type="evidence" value="ECO:0007669"/>
    <property type="project" value="TreeGrafter"/>
</dbReference>
<dbReference type="PANTHER" id="PTHR18063">
    <property type="entry name" value="NF-E2 INDUCIBLE PROTEIN"/>
    <property type="match status" value="1"/>
</dbReference>
<feature type="domain" description="MINDY deubiquitinase" evidence="2">
    <location>
        <begin position="7"/>
        <end position="301"/>
    </location>
</feature>
<protein>
    <submittedName>
        <fullName evidence="3">ARAD1D05786p</fullName>
    </submittedName>
</protein>
<dbReference type="InterPro" id="IPR033979">
    <property type="entry name" value="MINDY_domain"/>
</dbReference>
<feature type="compositionally biased region" description="Low complexity" evidence="1">
    <location>
        <begin position="350"/>
        <end position="361"/>
    </location>
</feature>
<reference evidence="3" key="2">
    <citation type="submission" date="2014-06" db="EMBL/GenBank/DDBJ databases">
        <title>The complete genome of Blastobotrys (Arxula) adeninivorans LS3 - a yeast of biotechnological interest.</title>
        <authorList>
            <person name="Kunze G."/>
            <person name="Gaillardin C."/>
            <person name="Czernicka M."/>
            <person name="Durrens P."/>
            <person name="Martin T."/>
            <person name="Boer E."/>
            <person name="Gabaldon T."/>
            <person name="Cruz J."/>
            <person name="Talla E."/>
            <person name="Marck C."/>
            <person name="Goffeau A."/>
            <person name="Barbe V."/>
            <person name="Baret P."/>
            <person name="Baronian K."/>
            <person name="Beier S."/>
            <person name="Bleykasten C."/>
            <person name="Bode R."/>
            <person name="Casaregola S."/>
            <person name="Despons L."/>
            <person name="Fairhead C."/>
            <person name="Giersberg M."/>
            <person name="Gierski P."/>
            <person name="Hahnel U."/>
            <person name="Hartmann A."/>
            <person name="Jankowska D."/>
            <person name="Jubin C."/>
            <person name="Jung P."/>
            <person name="Lafontaine I."/>
            <person name="Leh-Louis V."/>
            <person name="Lemaire M."/>
            <person name="Marcet-Houben M."/>
            <person name="Mascher M."/>
            <person name="Morel G."/>
            <person name="Richard G.-F."/>
            <person name="Riechen J."/>
            <person name="Sacerdot C."/>
            <person name="Sarkar A."/>
            <person name="Savel G."/>
            <person name="Schacherer J."/>
            <person name="Sherman D."/>
            <person name="Straub M.-L."/>
            <person name="Stein N."/>
            <person name="Thierry A."/>
            <person name="Trautwein-Schult A."/>
            <person name="Westhof E."/>
            <person name="Worch S."/>
            <person name="Dujon B."/>
            <person name="Souciet J.-L."/>
            <person name="Wincker P."/>
            <person name="Scholz U."/>
            <person name="Neuveglise N."/>
        </authorList>
    </citation>
    <scope>NUCLEOTIDE SEQUENCE</scope>
    <source>
        <strain evidence="3">LS3</strain>
    </source>
</reference>
<evidence type="ECO:0000256" key="1">
    <source>
        <dbReference type="SAM" id="MobiDB-lite"/>
    </source>
</evidence>
<dbReference type="PhylomeDB" id="A0A060TDE2"/>
<organism evidence="3">
    <name type="scientific">Blastobotrys adeninivorans</name>
    <name type="common">Yeast</name>
    <name type="synonym">Arxula adeninivorans</name>
    <dbReference type="NCBI Taxonomy" id="409370"/>
    <lineage>
        <taxon>Eukaryota</taxon>
        <taxon>Fungi</taxon>
        <taxon>Dikarya</taxon>
        <taxon>Ascomycota</taxon>
        <taxon>Saccharomycotina</taxon>
        <taxon>Dipodascomycetes</taxon>
        <taxon>Dipodascales</taxon>
        <taxon>Trichomonascaceae</taxon>
        <taxon>Blastobotrys</taxon>
    </lineage>
</organism>
<dbReference type="GO" id="GO:0071108">
    <property type="term" value="P:protein K48-linked deubiquitination"/>
    <property type="evidence" value="ECO:0007669"/>
    <property type="project" value="TreeGrafter"/>
</dbReference>
<accession>A0A060TDE2</accession>
<feature type="compositionally biased region" description="Basic residues" evidence="1">
    <location>
        <begin position="368"/>
        <end position="382"/>
    </location>
</feature>
<evidence type="ECO:0000313" key="3">
    <source>
        <dbReference type="EMBL" id="CDP37186.1"/>
    </source>
</evidence>
<sequence>MAAKVEYFDTKTIDALTSRGVEERTILMQNENGPCPLVALINTLVLSDKHGVADYLRGKERVSVKGLLELLGEQLFEQYTTNDDGSVVQEKKNVEEAVPAESSLGEGTSSQAPLNPSSNESPDSAEDRSGDAHETLKLLPNLVTGLSVNVRFDGTFEDTPEMALFRAYDVDIVHGWICDPEDPEYSTIAEIGSYDESQSIIVRDESEADSNLHSLAEAARHFISTNATQLTPYGLSFLRELLYSDCPAVLFRNDHFSTVVKHNETLYVLLSDHGYKDQKELVWQSLTDVRGAADGFYDASFMVPSTDKEEDDREFVDENRDYALARELQENEDAVYAAELEEQNVRRQEQSQSQSRQQASRSSDRAQPQKRSKSSKKSKTGKKKDCIIM</sequence>
<dbReference type="GO" id="GO:1990380">
    <property type="term" value="F:K48-linked deubiquitinase activity"/>
    <property type="evidence" value="ECO:0007669"/>
    <property type="project" value="InterPro"/>
</dbReference>
<name>A0A060TDE2_BLAAD</name>
<dbReference type="InterPro" id="IPR007518">
    <property type="entry name" value="MINDY"/>
</dbReference>
<feature type="region of interest" description="Disordered" evidence="1">
    <location>
        <begin position="94"/>
        <end position="131"/>
    </location>
</feature>
<feature type="region of interest" description="Disordered" evidence="1">
    <location>
        <begin position="341"/>
        <end position="389"/>
    </location>
</feature>
<dbReference type="PANTHER" id="PTHR18063:SF6">
    <property type="entry name" value="UBIQUITIN CARBOXYL-TERMINAL HYDROLASE"/>
    <property type="match status" value="1"/>
</dbReference>
<reference evidence="3" key="1">
    <citation type="submission" date="2014-02" db="EMBL/GenBank/DDBJ databases">
        <authorList>
            <person name="Genoscope - CEA"/>
        </authorList>
    </citation>
    <scope>NUCLEOTIDE SEQUENCE</scope>
    <source>
        <strain evidence="3">LS3</strain>
    </source>
</reference>
<proteinExistence type="predicted"/>
<dbReference type="EMBL" id="HG937694">
    <property type="protein sequence ID" value="CDP37186.1"/>
    <property type="molecule type" value="Genomic_DNA"/>
</dbReference>
<dbReference type="Pfam" id="PF04424">
    <property type="entry name" value="MINDY_DUB"/>
    <property type="match status" value="1"/>
</dbReference>
<dbReference type="GO" id="GO:0005829">
    <property type="term" value="C:cytosol"/>
    <property type="evidence" value="ECO:0007669"/>
    <property type="project" value="TreeGrafter"/>
</dbReference>
<dbReference type="AlphaFoldDB" id="A0A060TDE2"/>
<gene>
    <name evidence="3" type="ORF">GNLVRS02_ARAD1D05786g</name>
</gene>
<dbReference type="GO" id="GO:0004843">
    <property type="term" value="F:cysteine-type deubiquitinase activity"/>
    <property type="evidence" value="ECO:0007669"/>
    <property type="project" value="InterPro"/>
</dbReference>
<dbReference type="GO" id="GO:0016807">
    <property type="term" value="F:cysteine-type carboxypeptidase activity"/>
    <property type="evidence" value="ECO:0007669"/>
    <property type="project" value="TreeGrafter"/>
</dbReference>
<feature type="compositionally biased region" description="Polar residues" evidence="1">
    <location>
        <begin position="105"/>
        <end position="122"/>
    </location>
</feature>